<dbReference type="PANTHER" id="PTHR11472:SF34">
    <property type="entry name" value="REGULATOR OF TELOMERE ELONGATION HELICASE 1"/>
    <property type="match status" value="1"/>
</dbReference>
<proteinExistence type="inferred from homology"/>
<dbReference type="PANTHER" id="PTHR11472">
    <property type="entry name" value="DNA REPAIR DEAD HELICASE RAD3/XP-D SUBFAMILY MEMBER"/>
    <property type="match status" value="1"/>
</dbReference>
<dbReference type="GO" id="GO:0016818">
    <property type="term" value="F:hydrolase activity, acting on acid anhydrides, in phosphorus-containing anhydrides"/>
    <property type="evidence" value="ECO:0007669"/>
    <property type="project" value="InterPro"/>
</dbReference>
<sequence length="624" mass="70019">MNTSAVFESAGLSLRKVQQDYIEAAAGALTQDHKVALISAETGVGKTLGYLVPALLILLKNPEAKFVIATNSHALMHQIFRSDRPLLEQIAEQCGIKVTFSRLMGKANYVSLEKVRGLLLMDEFTDLDTVKVLEKLANWSKPLVEFEEEYGELPAQITPEMVTYSIWDDIQDIDDIRLNALSANFIVTTHAMVMVDCMCNHRILGDKENMYLIIDEADIFVDMLEVWKQRRFNLRELTSAFNEHIPRNGVHVIDKLMNDVTSIAGDLHFCSTPAAVALFDNSFNALSRVGREIKNEAARKAFFDCIYSWEMLGLSGGQKGVGVSNKRREPALIAVNPFIGMNVGRYCTQWRSALLTSATLSITSTPETGMEWLCKALGLTSDTISIRKIFSPDVYGSMKLTIAGADFPKVFNDPKEQIFSGQWLKAVVEQLSCIQGPALVLTASHYETRMIANQLGEVSQPVYIQKAGQALSEIIKQYQEKPGILISAGASVGVSPRGENGEQIFQDLIITRIPFLPPDRMKAESLYGYLKERGYSRTFEAVNRNIYLDNLRKVIRKAKQSIGRGIRSENDTVRIIILDPRFPEPTDLSSKHRSLEHIIPVRFRREYRSCEILSPAYCEEDIQC</sequence>
<evidence type="ECO:0000256" key="3">
    <source>
        <dbReference type="ARBA" id="ARBA00022801"/>
    </source>
</evidence>
<evidence type="ECO:0000256" key="1">
    <source>
        <dbReference type="ARBA" id="ARBA00001966"/>
    </source>
</evidence>
<dbReference type="EC" id="5.6.2.3" evidence="6"/>
<dbReference type="InterPro" id="IPR045028">
    <property type="entry name" value="DinG/Rad3-like"/>
</dbReference>
<geneLocation type="plasmid" evidence="9">
    <name>pENVA</name>
</geneLocation>
<dbReference type="InterPro" id="IPR011545">
    <property type="entry name" value="DEAD/DEAH_box_helicase_dom"/>
</dbReference>
<dbReference type="SMART" id="SM00491">
    <property type="entry name" value="HELICc2"/>
    <property type="match status" value="1"/>
</dbReference>
<dbReference type="PATRIC" id="fig|573.2307.peg.3021"/>
<comment type="catalytic activity">
    <reaction evidence="7">
        <text>ATP + H2O = ADP + phosphate + H(+)</text>
        <dbReference type="Rhea" id="RHEA:13065"/>
        <dbReference type="ChEBI" id="CHEBI:15377"/>
        <dbReference type="ChEBI" id="CHEBI:15378"/>
        <dbReference type="ChEBI" id="CHEBI:30616"/>
        <dbReference type="ChEBI" id="CHEBI:43474"/>
        <dbReference type="ChEBI" id="CHEBI:456216"/>
        <dbReference type="EC" id="5.6.2.3"/>
    </reaction>
</comment>
<reference evidence="9" key="1">
    <citation type="journal article" date="2014" name="Antimicrob. Agents Chemother.">
        <title>IncH-Type Plasmid Harboring blaCTX-M-15, blaDHA-1, and qnrB4 Genes Recovered from Animal Isolates.</title>
        <authorList>
            <person name="Schluter A."/>
            <person name="Nordmann P."/>
            <person name="Bonnin R.A."/>
            <person name="Millemann Y."/>
            <person name="Eikmeyer F.G."/>
            <person name="Wibberg D."/>
            <person name="Puhler A."/>
            <person name="Poirel L."/>
        </authorList>
    </citation>
    <scope>NUCLEOTIDE SEQUENCE [LARGE SCALE GENOMIC DNA]</scope>
    <source>
        <strain evidence="9">Kp15</strain>
        <plasmid evidence="9">pENVA</plasmid>
    </source>
</reference>
<evidence type="ECO:0000259" key="8">
    <source>
        <dbReference type="PROSITE" id="PS51193"/>
    </source>
</evidence>
<dbReference type="GO" id="GO:0003676">
    <property type="term" value="F:nucleic acid binding"/>
    <property type="evidence" value="ECO:0007669"/>
    <property type="project" value="InterPro"/>
</dbReference>
<dbReference type="GO" id="GO:0005524">
    <property type="term" value="F:ATP binding"/>
    <property type="evidence" value="ECO:0007669"/>
    <property type="project" value="UniProtKB-KW"/>
</dbReference>
<dbReference type="Pfam" id="PF00270">
    <property type="entry name" value="DEAD"/>
    <property type="match status" value="1"/>
</dbReference>
<dbReference type="InterPro" id="IPR014001">
    <property type="entry name" value="Helicase_ATP-bd"/>
</dbReference>
<dbReference type="InterPro" id="IPR027417">
    <property type="entry name" value="P-loop_NTPase"/>
</dbReference>
<accession>A0A024HVX6</accession>
<keyword evidence="9" id="KW-0614">Plasmid</keyword>
<evidence type="ECO:0000256" key="7">
    <source>
        <dbReference type="ARBA" id="ARBA00048954"/>
    </source>
</evidence>
<gene>
    <name evidence="9" type="ORF">PENVA_0123</name>
</gene>
<evidence type="ECO:0000256" key="5">
    <source>
        <dbReference type="ARBA" id="ARBA00038058"/>
    </source>
</evidence>
<dbReference type="InterPro" id="IPR014013">
    <property type="entry name" value="Helic_SF1/SF2_ATP-bd_DinG/Rad3"/>
</dbReference>
<dbReference type="RefSeq" id="WP_061891940.1">
    <property type="nucleotide sequence ID" value="NZ_CP110143.1"/>
</dbReference>
<keyword evidence="4" id="KW-0067">ATP-binding</keyword>
<dbReference type="SUPFAM" id="SSF52540">
    <property type="entry name" value="P-loop containing nucleoside triphosphate hydrolases"/>
    <property type="match status" value="1"/>
</dbReference>
<dbReference type="EMBL" id="HG918041">
    <property type="protein sequence ID" value="CDM79739.1"/>
    <property type="molecule type" value="Genomic_DNA"/>
</dbReference>
<comment type="cofactor">
    <cofactor evidence="1">
        <name>[4Fe-4S] cluster</name>
        <dbReference type="ChEBI" id="CHEBI:49883"/>
    </cofactor>
</comment>
<keyword evidence="2" id="KW-0547">Nucleotide-binding</keyword>
<dbReference type="GO" id="GO:0006139">
    <property type="term" value="P:nucleobase-containing compound metabolic process"/>
    <property type="evidence" value="ECO:0007669"/>
    <property type="project" value="InterPro"/>
</dbReference>
<dbReference type="SMART" id="SM00487">
    <property type="entry name" value="DEXDc"/>
    <property type="match status" value="1"/>
</dbReference>
<keyword evidence="3" id="KW-0378">Hydrolase</keyword>
<evidence type="ECO:0000256" key="6">
    <source>
        <dbReference type="ARBA" id="ARBA00044969"/>
    </source>
</evidence>
<feature type="domain" description="Helicase ATP-binding" evidence="8">
    <location>
        <begin position="4"/>
        <end position="264"/>
    </location>
</feature>
<evidence type="ECO:0000313" key="9">
    <source>
        <dbReference type="EMBL" id="CDM79739.1"/>
    </source>
</evidence>
<dbReference type="InterPro" id="IPR006555">
    <property type="entry name" value="ATP-dep_Helicase_C"/>
</dbReference>
<dbReference type="Gene3D" id="3.40.50.300">
    <property type="entry name" value="P-loop containing nucleotide triphosphate hydrolases"/>
    <property type="match status" value="2"/>
</dbReference>
<dbReference type="Pfam" id="PF13307">
    <property type="entry name" value="Helicase_C_2"/>
    <property type="match status" value="1"/>
</dbReference>
<evidence type="ECO:0000256" key="4">
    <source>
        <dbReference type="ARBA" id="ARBA00022840"/>
    </source>
</evidence>
<protein>
    <recommendedName>
        <fullName evidence="6">DNA 5'-3' helicase</fullName>
        <ecNumber evidence="6">5.6.2.3</ecNumber>
    </recommendedName>
</protein>
<dbReference type="PROSITE" id="PS51193">
    <property type="entry name" value="HELICASE_ATP_BIND_2"/>
    <property type="match status" value="1"/>
</dbReference>
<keyword evidence="9" id="KW-0347">Helicase</keyword>
<dbReference type="SMR" id="A0A024HVX6"/>
<organism evidence="9">
    <name type="scientific">Klebsiella pneumoniae</name>
    <dbReference type="NCBI Taxonomy" id="573"/>
    <lineage>
        <taxon>Bacteria</taxon>
        <taxon>Pseudomonadati</taxon>
        <taxon>Pseudomonadota</taxon>
        <taxon>Gammaproteobacteria</taxon>
        <taxon>Enterobacterales</taxon>
        <taxon>Enterobacteriaceae</taxon>
        <taxon>Klebsiella/Raoultella group</taxon>
        <taxon>Klebsiella</taxon>
        <taxon>Klebsiella pneumoniae complex</taxon>
    </lineage>
</organism>
<comment type="similarity">
    <text evidence="5">Belongs to the helicase family. DinG subfamily.</text>
</comment>
<dbReference type="AlphaFoldDB" id="A0A024HVX6"/>
<name>A0A024HVX6_KLEPN</name>
<dbReference type="GO" id="GO:0043139">
    <property type="term" value="F:5'-3' DNA helicase activity"/>
    <property type="evidence" value="ECO:0007669"/>
    <property type="project" value="UniProtKB-EC"/>
</dbReference>
<evidence type="ECO:0000256" key="2">
    <source>
        <dbReference type="ARBA" id="ARBA00022741"/>
    </source>
</evidence>